<evidence type="ECO:0000313" key="2">
    <source>
        <dbReference type="EMBL" id="SFA50969.1"/>
    </source>
</evidence>
<dbReference type="SMART" id="SM00507">
    <property type="entry name" value="HNHc"/>
    <property type="match status" value="1"/>
</dbReference>
<reference evidence="3" key="1">
    <citation type="submission" date="2016-10" db="EMBL/GenBank/DDBJ databases">
        <authorList>
            <person name="Varghese N."/>
            <person name="Submissions S."/>
        </authorList>
    </citation>
    <scope>NUCLEOTIDE SEQUENCE [LARGE SCALE GENOMIC DNA]</scope>
    <source>
        <strain evidence="3">M1</strain>
    </source>
</reference>
<sequence length="167" mass="19500">MERWKQIDNLNYEVSTYGRVRNRKTGYILKPYLHDNKYLVVSLTTSNGKKKKFKVHRLVAKAFIPNPFNKPQINHLDGNKLNNHVSNLEWCTNKENANHAVRSGLIKRSLNPDEVISIYYDCWVEQKPIYQVAKEYNVTEAIVSSIKYKNAYTDILSKVKLQLVIES</sequence>
<protein>
    <submittedName>
        <fullName evidence="2">NUMOD4 motif-containing protein</fullName>
    </submittedName>
</protein>
<dbReference type="Pfam" id="PF13392">
    <property type="entry name" value="HNH_3"/>
    <property type="match status" value="1"/>
</dbReference>
<dbReference type="Proteomes" id="UP000198650">
    <property type="component" value="Unassembled WGS sequence"/>
</dbReference>
<feature type="domain" description="HNH nuclease" evidence="1">
    <location>
        <begin position="49"/>
        <end position="97"/>
    </location>
</feature>
<evidence type="ECO:0000313" key="3">
    <source>
        <dbReference type="Proteomes" id="UP000198650"/>
    </source>
</evidence>
<dbReference type="EMBL" id="FOJS01000028">
    <property type="protein sequence ID" value="SFA50969.1"/>
    <property type="molecule type" value="Genomic_DNA"/>
</dbReference>
<dbReference type="AlphaFoldDB" id="A0A1I0TGT7"/>
<name>A0A1I0TGT7_9BACL</name>
<dbReference type="Gene3D" id="3.90.75.20">
    <property type="match status" value="1"/>
</dbReference>
<dbReference type="InterPro" id="IPR003615">
    <property type="entry name" value="HNH_nuc"/>
</dbReference>
<evidence type="ECO:0000259" key="1">
    <source>
        <dbReference type="SMART" id="SM00507"/>
    </source>
</evidence>
<proteinExistence type="predicted"/>
<dbReference type="InterPro" id="IPR010902">
    <property type="entry name" value="NUMOD4"/>
</dbReference>
<dbReference type="InterPro" id="IPR044925">
    <property type="entry name" value="His-Me_finger_sf"/>
</dbReference>
<organism evidence="2 3">
    <name type="scientific">Parageobacillus thermantarcticus</name>
    <dbReference type="NCBI Taxonomy" id="186116"/>
    <lineage>
        <taxon>Bacteria</taxon>
        <taxon>Bacillati</taxon>
        <taxon>Bacillota</taxon>
        <taxon>Bacilli</taxon>
        <taxon>Bacillales</taxon>
        <taxon>Anoxybacillaceae</taxon>
        <taxon>Parageobacillus</taxon>
    </lineage>
</organism>
<dbReference type="STRING" id="186116.SAMN05192569_102827"/>
<accession>A0A1I0TGT7</accession>
<dbReference type="SUPFAM" id="SSF54060">
    <property type="entry name" value="His-Me finger endonucleases"/>
    <property type="match status" value="1"/>
</dbReference>
<keyword evidence="3" id="KW-1185">Reference proteome</keyword>
<dbReference type="GO" id="GO:0016788">
    <property type="term" value="F:hydrolase activity, acting on ester bonds"/>
    <property type="evidence" value="ECO:0007669"/>
    <property type="project" value="InterPro"/>
</dbReference>
<gene>
    <name evidence="2" type="ORF">SAMN05192569_102827</name>
</gene>
<dbReference type="Pfam" id="PF07463">
    <property type="entry name" value="NUMOD4"/>
    <property type="match status" value="1"/>
</dbReference>
<dbReference type="RefSeq" id="WP_244151160.1">
    <property type="nucleotide sequence ID" value="NZ_FOJS01000028.1"/>
</dbReference>